<evidence type="ECO:0000256" key="1">
    <source>
        <dbReference type="PIRNR" id="PIRNR001365"/>
    </source>
</evidence>
<sequence length="313" mass="33486">MAPLRPGIYAPTMTFFDPVTEDVDYPTIKKHAVRLAKAGLAGLIPMGSNGEAVHLNREEKRKITRATRDALDEAGFPEVSVMVGCSEQSVRGTIELCKEAAESGGDSVLLIPASYYRYAMTEEAIYQYFTRVADGSPIPIVLYNYPGAVAGIDMDSDLLLRLSEHPNIVGTKFTCGNTGKLARVALAKKAATATDTGSGYMAFAGMADFLLQGLLVGGSGVIAGGANVAPKACVKVFNLFAEGKVEEATKAQIALSKGDWFLTKTAIPGTKSAIQSYYGYGGYPRQPLQRLAPEAEKKLAENIKELMAWENSL</sequence>
<accession>A0A3N4KXW7</accession>
<organism evidence="4 5">
    <name type="scientific">Morchella conica CCBAS932</name>
    <dbReference type="NCBI Taxonomy" id="1392247"/>
    <lineage>
        <taxon>Eukaryota</taxon>
        <taxon>Fungi</taxon>
        <taxon>Dikarya</taxon>
        <taxon>Ascomycota</taxon>
        <taxon>Pezizomycotina</taxon>
        <taxon>Pezizomycetes</taxon>
        <taxon>Pezizales</taxon>
        <taxon>Morchellaceae</taxon>
        <taxon>Morchella</taxon>
    </lineage>
</organism>
<dbReference type="SMART" id="SM01130">
    <property type="entry name" value="DHDPS"/>
    <property type="match status" value="1"/>
</dbReference>
<evidence type="ECO:0000313" key="5">
    <source>
        <dbReference type="Proteomes" id="UP000277580"/>
    </source>
</evidence>
<dbReference type="AlphaFoldDB" id="A0A3N4KXW7"/>
<dbReference type="SUPFAM" id="SSF51569">
    <property type="entry name" value="Aldolase"/>
    <property type="match status" value="1"/>
</dbReference>
<evidence type="ECO:0000256" key="3">
    <source>
        <dbReference type="PIRSR" id="PIRSR001365-2"/>
    </source>
</evidence>
<dbReference type="CDD" id="cd00408">
    <property type="entry name" value="DHDPS-like"/>
    <property type="match status" value="1"/>
</dbReference>
<dbReference type="PANTHER" id="PTHR12128">
    <property type="entry name" value="DIHYDRODIPICOLINATE SYNTHASE"/>
    <property type="match status" value="1"/>
</dbReference>
<dbReference type="InterPro" id="IPR002220">
    <property type="entry name" value="DapA-like"/>
</dbReference>
<dbReference type="Proteomes" id="UP000277580">
    <property type="component" value="Unassembled WGS sequence"/>
</dbReference>
<reference evidence="4 5" key="1">
    <citation type="journal article" date="2018" name="Nat. Ecol. Evol.">
        <title>Pezizomycetes genomes reveal the molecular basis of ectomycorrhizal truffle lifestyle.</title>
        <authorList>
            <person name="Murat C."/>
            <person name="Payen T."/>
            <person name="Noel B."/>
            <person name="Kuo A."/>
            <person name="Morin E."/>
            <person name="Chen J."/>
            <person name="Kohler A."/>
            <person name="Krizsan K."/>
            <person name="Balestrini R."/>
            <person name="Da Silva C."/>
            <person name="Montanini B."/>
            <person name="Hainaut M."/>
            <person name="Levati E."/>
            <person name="Barry K.W."/>
            <person name="Belfiori B."/>
            <person name="Cichocki N."/>
            <person name="Clum A."/>
            <person name="Dockter R.B."/>
            <person name="Fauchery L."/>
            <person name="Guy J."/>
            <person name="Iotti M."/>
            <person name="Le Tacon F."/>
            <person name="Lindquist E.A."/>
            <person name="Lipzen A."/>
            <person name="Malagnac F."/>
            <person name="Mello A."/>
            <person name="Molinier V."/>
            <person name="Miyauchi S."/>
            <person name="Poulain J."/>
            <person name="Riccioni C."/>
            <person name="Rubini A."/>
            <person name="Sitrit Y."/>
            <person name="Splivallo R."/>
            <person name="Traeger S."/>
            <person name="Wang M."/>
            <person name="Zifcakova L."/>
            <person name="Wipf D."/>
            <person name="Zambonelli A."/>
            <person name="Paolocci F."/>
            <person name="Nowrousian M."/>
            <person name="Ottonello S."/>
            <person name="Baldrian P."/>
            <person name="Spatafora J.W."/>
            <person name="Henrissat B."/>
            <person name="Nagy L.G."/>
            <person name="Aury J.M."/>
            <person name="Wincker P."/>
            <person name="Grigoriev I.V."/>
            <person name="Bonfante P."/>
            <person name="Martin F.M."/>
        </authorList>
    </citation>
    <scope>NUCLEOTIDE SEQUENCE [LARGE SCALE GENOMIC DNA]</scope>
    <source>
        <strain evidence="4 5">CCBAS932</strain>
    </source>
</reference>
<feature type="binding site" evidence="3">
    <location>
        <position position="222"/>
    </location>
    <ligand>
        <name>pyruvate</name>
        <dbReference type="ChEBI" id="CHEBI:15361"/>
    </ligand>
</feature>
<dbReference type="OrthoDB" id="191315at2759"/>
<feature type="active site" description="Schiff-base intermediate with substrate" evidence="2">
    <location>
        <position position="172"/>
    </location>
</feature>
<dbReference type="InterPro" id="IPR013785">
    <property type="entry name" value="Aldolase_TIM"/>
</dbReference>
<comment type="similarity">
    <text evidence="1">Belongs to the DapA family.</text>
</comment>
<feature type="active site" description="Proton donor/acceptor" evidence="2">
    <location>
        <position position="143"/>
    </location>
</feature>
<dbReference type="PRINTS" id="PR00146">
    <property type="entry name" value="DHPICSNTHASE"/>
</dbReference>
<dbReference type="EMBL" id="ML119118">
    <property type="protein sequence ID" value="RPB14259.1"/>
    <property type="molecule type" value="Genomic_DNA"/>
</dbReference>
<dbReference type="STRING" id="1392247.A0A3N4KXW7"/>
<dbReference type="Pfam" id="PF00701">
    <property type="entry name" value="DHDPS"/>
    <property type="match status" value="1"/>
</dbReference>
<dbReference type="PIRSF" id="PIRSF001365">
    <property type="entry name" value="DHDPS"/>
    <property type="match status" value="1"/>
</dbReference>
<dbReference type="InParanoid" id="A0A3N4KXW7"/>
<dbReference type="Gene3D" id="3.20.20.70">
    <property type="entry name" value="Aldolase class I"/>
    <property type="match status" value="1"/>
</dbReference>
<keyword evidence="5" id="KW-1185">Reference proteome</keyword>
<protein>
    <submittedName>
        <fullName evidence="4">Aldolase</fullName>
    </submittedName>
</protein>
<gene>
    <name evidence="4" type="ORF">P167DRAFT_534107</name>
</gene>
<dbReference type="PANTHER" id="PTHR12128:SF24">
    <property type="entry name" value="DIHYDRODIPICOLINATE SYNTHETASE FAMILY PROTEIN (AFU_ORTHOLOGUE AFUA_3G11920)"/>
    <property type="match status" value="1"/>
</dbReference>
<evidence type="ECO:0000256" key="2">
    <source>
        <dbReference type="PIRSR" id="PIRSR001365-1"/>
    </source>
</evidence>
<evidence type="ECO:0000313" key="4">
    <source>
        <dbReference type="EMBL" id="RPB14259.1"/>
    </source>
</evidence>
<proteinExistence type="inferred from homology"/>
<dbReference type="GO" id="GO:0008840">
    <property type="term" value="F:4-hydroxy-tetrahydrodipicolinate synthase activity"/>
    <property type="evidence" value="ECO:0007669"/>
    <property type="project" value="TreeGrafter"/>
</dbReference>
<name>A0A3N4KXW7_9PEZI</name>
<keyword evidence="1" id="KW-0456">Lyase</keyword>